<dbReference type="InterPro" id="IPR000253">
    <property type="entry name" value="FHA_dom"/>
</dbReference>
<protein>
    <submittedName>
        <fullName evidence="2">Adenylate/guanylate cyclase domain protein</fullName>
    </submittedName>
</protein>
<dbReference type="OrthoDB" id="9816434at2"/>
<proteinExistence type="predicted"/>
<dbReference type="InterPro" id="IPR050923">
    <property type="entry name" value="Cell_Proc_Reg/RNA_Proc"/>
</dbReference>
<sequence length="232" mass="25832">MDSPEDRELQQRLVLFQLFSQLYEHHRGLLDDILRLETPSLRLPARTGGLNYMQAIVLDNQGFLVTNLLTGSSCALTQAQQIWIIGRDPNRVSLCLRDKRLSRCHAALQCLPTQEFVLTDLGSTNGSFVNGERIRHQSLLRDGDCVRLGSVTFSFFICRQFEAALPPPPDLLAQLQQLTQTMATGHSIDDITVMSGLDGEDTCADGAQLPSRALEQTVQLLRSHISRATTDD</sequence>
<dbReference type="AlphaFoldDB" id="A0A1Z3HI94"/>
<dbReference type="Pfam" id="PF00498">
    <property type="entry name" value="FHA"/>
    <property type="match status" value="1"/>
</dbReference>
<dbReference type="SUPFAM" id="SSF49879">
    <property type="entry name" value="SMAD/FHA domain"/>
    <property type="match status" value="1"/>
</dbReference>
<evidence type="ECO:0000313" key="3">
    <source>
        <dbReference type="Proteomes" id="UP000191901"/>
    </source>
</evidence>
<dbReference type="CDD" id="cd00060">
    <property type="entry name" value="FHA"/>
    <property type="match status" value="1"/>
</dbReference>
<dbReference type="SMART" id="SM00240">
    <property type="entry name" value="FHA"/>
    <property type="match status" value="1"/>
</dbReference>
<evidence type="ECO:0000259" key="1">
    <source>
        <dbReference type="PROSITE" id="PS50006"/>
    </source>
</evidence>
<name>A0A1Z3HI94_9CYAN</name>
<organism evidence="2 3">
    <name type="scientific">Halomicronema hongdechloris C2206</name>
    <dbReference type="NCBI Taxonomy" id="1641165"/>
    <lineage>
        <taxon>Bacteria</taxon>
        <taxon>Bacillati</taxon>
        <taxon>Cyanobacteriota</taxon>
        <taxon>Cyanophyceae</taxon>
        <taxon>Nodosilineales</taxon>
        <taxon>Nodosilineaceae</taxon>
        <taxon>Halomicronema</taxon>
    </lineage>
</organism>
<dbReference type="PROSITE" id="PS50006">
    <property type="entry name" value="FHA_DOMAIN"/>
    <property type="match status" value="1"/>
</dbReference>
<evidence type="ECO:0000313" key="2">
    <source>
        <dbReference type="EMBL" id="ASC70008.1"/>
    </source>
</evidence>
<dbReference type="PANTHER" id="PTHR23308">
    <property type="entry name" value="NUCLEAR INHIBITOR OF PROTEIN PHOSPHATASE-1"/>
    <property type="match status" value="1"/>
</dbReference>
<accession>A0A1Z3HI94</accession>
<dbReference type="RefSeq" id="WP_088429200.1">
    <property type="nucleotide sequence ID" value="NZ_CP021983.2"/>
</dbReference>
<dbReference type="InterPro" id="IPR008984">
    <property type="entry name" value="SMAD_FHA_dom_sf"/>
</dbReference>
<dbReference type="Proteomes" id="UP000191901">
    <property type="component" value="Chromosome"/>
</dbReference>
<dbReference type="KEGG" id="hhg:XM38_009380"/>
<keyword evidence="3" id="KW-1185">Reference proteome</keyword>
<gene>
    <name evidence="2" type="ORF">XM38_009380</name>
</gene>
<dbReference type="EMBL" id="CP021983">
    <property type="protein sequence ID" value="ASC70008.1"/>
    <property type="molecule type" value="Genomic_DNA"/>
</dbReference>
<reference evidence="2 3" key="1">
    <citation type="journal article" date="2016" name="Biochim. Biophys. Acta">
        <title>Characterization of red-shifted phycobilisomes isolated from the chlorophyll f-containing cyanobacterium Halomicronema hongdechloris.</title>
        <authorList>
            <person name="Li Y."/>
            <person name="Lin Y."/>
            <person name="Garvey C.J."/>
            <person name="Birch D."/>
            <person name="Corkery R.W."/>
            <person name="Loughlin P.C."/>
            <person name="Scheer H."/>
            <person name="Willows R.D."/>
            <person name="Chen M."/>
        </authorList>
    </citation>
    <scope>NUCLEOTIDE SEQUENCE [LARGE SCALE GENOMIC DNA]</scope>
    <source>
        <strain evidence="2 3">C2206</strain>
    </source>
</reference>
<dbReference type="Gene3D" id="2.60.200.20">
    <property type="match status" value="1"/>
</dbReference>
<feature type="domain" description="FHA" evidence="1">
    <location>
        <begin position="83"/>
        <end position="134"/>
    </location>
</feature>